<dbReference type="NCBIfam" id="TIGR01256">
    <property type="entry name" value="modA"/>
    <property type="match status" value="1"/>
</dbReference>
<evidence type="ECO:0000256" key="1">
    <source>
        <dbReference type="ARBA" id="ARBA00009175"/>
    </source>
</evidence>
<keyword evidence="3 4" id="KW-0732">Signal</keyword>
<dbReference type="SUPFAM" id="SSF53850">
    <property type="entry name" value="Periplasmic binding protein-like II"/>
    <property type="match status" value="1"/>
</dbReference>
<comment type="caution">
    <text evidence="5">The sequence shown here is derived from an EMBL/GenBank/DDBJ whole genome shotgun (WGS) entry which is preliminary data.</text>
</comment>
<dbReference type="Gene3D" id="3.40.190.10">
    <property type="entry name" value="Periplasmic binding protein-like II"/>
    <property type="match status" value="2"/>
</dbReference>
<dbReference type="PANTHER" id="PTHR30632">
    <property type="entry name" value="MOLYBDATE-BINDING PERIPLASMIC PROTEIN"/>
    <property type="match status" value="1"/>
</dbReference>
<dbReference type="PIRSF" id="PIRSF004846">
    <property type="entry name" value="ModA"/>
    <property type="match status" value="1"/>
</dbReference>
<feature type="chain" id="PRO_5045363283" evidence="4">
    <location>
        <begin position="30"/>
        <end position="262"/>
    </location>
</feature>
<evidence type="ECO:0000256" key="2">
    <source>
        <dbReference type="ARBA" id="ARBA00022723"/>
    </source>
</evidence>
<keyword evidence="2" id="KW-0479">Metal-binding</keyword>
<dbReference type="InterPro" id="IPR005950">
    <property type="entry name" value="ModA"/>
</dbReference>
<proteinExistence type="inferred from homology"/>
<dbReference type="RefSeq" id="WP_207043140.1">
    <property type="nucleotide sequence ID" value="NZ_JAFLNC010000002.1"/>
</dbReference>
<keyword evidence="6" id="KW-1185">Reference proteome</keyword>
<name>A0ABS3F3I8_9PROT</name>
<evidence type="ECO:0000313" key="5">
    <source>
        <dbReference type="EMBL" id="MBO0333082.1"/>
    </source>
</evidence>
<feature type="signal peptide" evidence="4">
    <location>
        <begin position="1"/>
        <end position="29"/>
    </location>
</feature>
<dbReference type="Pfam" id="PF13531">
    <property type="entry name" value="SBP_bac_11"/>
    <property type="match status" value="1"/>
</dbReference>
<dbReference type="InterPro" id="IPR050682">
    <property type="entry name" value="ModA/WtpA"/>
</dbReference>
<dbReference type="EMBL" id="JAFLNC010000002">
    <property type="protein sequence ID" value="MBO0333082.1"/>
    <property type="molecule type" value="Genomic_DNA"/>
</dbReference>
<evidence type="ECO:0000256" key="3">
    <source>
        <dbReference type="ARBA" id="ARBA00022729"/>
    </source>
</evidence>
<dbReference type="Proteomes" id="UP000664761">
    <property type="component" value="Unassembled WGS sequence"/>
</dbReference>
<organism evidence="5 6">
    <name type="scientific">Sneathiella sedimenti</name>
    <dbReference type="NCBI Taxonomy" id="2816034"/>
    <lineage>
        <taxon>Bacteria</taxon>
        <taxon>Pseudomonadati</taxon>
        <taxon>Pseudomonadota</taxon>
        <taxon>Alphaproteobacteria</taxon>
        <taxon>Sneathiellales</taxon>
        <taxon>Sneathiellaceae</taxon>
        <taxon>Sneathiella</taxon>
    </lineage>
</organism>
<comment type="similarity">
    <text evidence="1">Belongs to the bacterial solute-binding protein ModA family.</text>
</comment>
<evidence type="ECO:0000256" key="4">
    <source>
        <dbReference type="SAM" id="SignalP"/>
    </source>
</evidence>
<dbReference type="PANTHER" id="PTHR30632:SF17">
    <property type="entry name" value="MOLYBDATE-BINDING PROTEIN MODA"/>
    <property type="match status" value="1"/>
</dbReference>
<reference evidence="5 6" key="1">
    <citation type="submission" date="2021-03" db="EMBL/GenBank/DDBJ databases">
        <title>Sneathiella sp. CAU 1612 isolated from Kang Won-do.</title>
        <authorList>
            <person name="Kim W."/>
        </authorList>
    </citation>
    <scope>NUCLEOTIDE SEQUENCE [LARGE SCALE GENOMIC DNA]</scope>
    <source>
        <strain evidence="5 6">CAU 1612</strain>
    </source>
</reference>
<evidence type="ECO:0000313" key="6">
    <source>
        <dbReference type="Proteomes" id="UP000664761"/>
    </source>
</evidence>
<gene>
    <name evidence="5" type="primary">modA</name>
    <name evidence="5" type="ORF">J0X12_05635</name>
</gene>
<accession>A0ABS3F3I8</accession>
<protein>
    <submittedName>
        <fullName evidence="5">Molybdate ABC transporter substrate-binding protein</fullName>
    </submittedName>
</protein>
<sequence>MVYGFSRKFFLRVLLALVPAFVSVPVVHAAEDDVVVFAAASTSDAVSALGSAFEKRTGFPVIASFAGSGTLARQINEGAPADVFISANVSWMAYLDKSALLEQGSLVTIASNNLTLVASKDAKIPDPFNIENLPILLGAGRLAIGNPAHVPAGTYAKAALETLGLWDKVKENLVLLPNVRAVLALVDRGEAPFAIIYETDLRLAKNTQLAAVFPADSHPPISYAMAKIKGNDGHSTDLFYKFVQSREGQEILRQHGFLVFEN</sequence>